<dbReference type="GO" id="GO:0016020">
    <property type="term" value="C:membrane"/>
    <property type="evidence" value="ECO:0007669"/>
    <property type="project" value="InterPro"/>
</dbReference>
<comment type="caution">
    <text evidence="2">The sequence shown here is derived from an EMBL/GenBank/DDBJ whole genome shotgun (WGS) entry which is preliminary data.</text>
</comment>
<protein>
    <recommendedName>
        <fullName evidence="4">MerC domain-containing protein</fullName>
    </recommendedName>
</protein>
<evidence type="ECO:0000313" key="2">
    <source>
        <dbReference type="EMBL" id="GGD35102.1"/>
    </source>
</evidence>
<dbReference type="RefSeq" id="WP_066764416.1">
    <property type="nucleotide sequence ID" value="NZ_BMIO01000002.1"/>
</dbReference>
<organism evidence="2 3">
    <name type="scientific">Croceicoccus pelagius</name>
    <dbReference type="NCBI Taxonomy" id="1703341"/>
    <lineage>
        <taxon>Bacteria</taxon>
        <taxon>Pseudomonadati</taxon>
        <taxon>Pseudomonadota</taxon>
        <taxon>Alphaproteobacteria</taxon>
        <taxon>Sphingomonadales</taxon>
        <taxon>Erythrobacteraceae</taxon>
        <taxon>Croceicoccus</taxon>
    </lineage>
</organism>
<gene>
    <name evidence="2" type="ORF">GCM10010989_06560</name>
</gene>
<name>A0A917DG01_9SPHN</name>
<feature type="transmembrane region" description="Helical" evidence="1">
    <location>
        <begin position="77"/>
        <end position="95"/>
    </location>
</feature>
<dbReference type="EMBL" id="BMIO01000002">
    <property type="protein sequence ID" value="GGD35102.1"/>
    <property type="molecule type" value="Genomic_DNA"/>
</dbReference>
<dbReference type="GO" id="GO:0015097">
    <property type="term" value="F:mercury ion transmembrane transporter activity"/>
    <property type="evidence" value="ECO:0007669"/>
    <property type="project" value="InterPro"/>
</dbReference>
<evidence type="ECO:0008006" key="4">
    <source>
        <dbReference type="Google" id="ProtNLM"/>
    </source>
</evidence>
<evidence type="ECO:0000256" key="1">
    <source>
        <dbReference type="SAM" id="Phobius"/>
    </source>
</evidence>
<keyword evidence="1" id="KW-0812">Transmembrane</keyword>
<keyword evidence="1" id="KW-0472">Membrane</keyword>
<sequence length="124" mass="12785">MERPSYATRLKLDRMGIALSGLCAVHCVASILLVGLLGLGGQWLLAPEIHEFGLGLAILVGAATIGVGVLRHGRMMPLAVGGFGLALMGVALTVPHGAHEAFLTIAGVVCVAIAHVMNLRAHSF</sequence>
<feature type="transmembrane region" description="Helical" evidence="1">
    <location>
        <begin position="52"/>
        <end position="70"/>
    </location>
</feature>
<keyword evidence="1" id="KW-1133">Transmembrane helix</keyword>
<evidence type="ECO:0000313" key="3">
    <source>
        <dbReference type="Proteomes" id="UP000598997"/>
    </source>
</evidence>
<reference evidence="2 3" key="1">
    <citation type="journal article" date="2014" name="Int. J. Syst. Evol. Microbiol.">
        <title>Complete genome sequence of Corynebacterium casei LMG S-19264T (=DSM 44701T), isolated from a smear-ripened cheese.</title>
        <authorList>
            <consortium name="US DOE Joint Genome Institute (JGI-PGF)"/>
            <person name="Walter F."/>
            <person name="Albersmeier A."/>
            <person name="Kalinowski J."/>
            <person name="Ruckert C."/>
        </authorList>
    </citation>
    <scope>NUCLEOTIDE SEQUENCE [LARGE SCALE GENOMIC DNA]</scope>
    <source>
        <strain evidence="2 3">CGMCC 1.15358</strain>
    </source>
</reference>
<feature type="transmembrane region" description="Helical" evidence="1">
    <location>
        <begin position="21"/>
        <end position="46"/>
    </location>
</feature>
<dbReference type="OrthoDB" id="6078385at2"/>
<dbReference type="AlphaFoldDB" id="A0A917DG01"/>
<dbReference type="Proteomes" id="UP000598997">
    <property type="component" value="Unassembled WGS sequence"/>
</dbReference>
<proteinExistence type="predicted"/>
<keyword evidence="3" id="KW-1185">Reference proteome</keyword>
<dbReference type="Pfam" id="PF03203">
    <property type="entry name" value="MerC"/>
    <property type="match status" value="1"/>
</dbReference>
<feature type="transmembrane region" description="Helical" evidence="1">
    <location>
        <begin position="101"/>
        <end position="119"/>
    </location>
</feature>
<dbReference type="InterPro" id="IPR004891">
    <property type="entry name" value="Mercury-R_MerC"/>
</dbReference>
<accession>A0A917DG01</accession>